<feature type="domain" description="SCP" evidence="8">
    <location>
        <begin position="35"/>
        <end position="173"/>
    </location>
</feature>
<dbReference type="SMART" id="SM00198">
    <property type="entry name" value="SCP"/>
    <property type="match status" value="1"/>
</dbReference>
<evidence type="ECO:0000256" key="4">
    <source>
        <dbReference type="ARBA" id="ARBA00022821"/>
    </source>
</evidence>
<dbReference type="SUPFAM" id="SSF55797">
    <property type="entry name" value="PR-1-like"/>
    <property type="match status" value="1"/>
</dbReference>
<organism evidence="9">
    <name type="scientific">Oryza brachyantha</name>
    <name type="common">malo sina</name>
    <dbReference type="NCBI Taxonomy" id="4533"/>
    <lineage>
        <taxon>Eukaryota</taxon>
        <taxon>Viridiplantae</taxon>
        <taxon>Streptophyta</taxon>
        <taxon>Embryophyta</taxon>
        <taxon>Tracheophyta</taxon>
        <taxon>Spermatophyta</taxon>
        <taxon>Magnoliopsida</taxon>
        <taxon>Liliopsida</taxon>
        <taxon>Poales</taxon>
        <taxon>Poaceae</taxon>
        <taxon>BOP clade</taxon>
        <taxon>Oryzoideae</taxon>
        <taxon>Oryzeae</taxon>
        <taxon>Oryzinae</taxon>
        <taxon>Oryza</taxon>
    </lineage>
</organism>
<proteinExistence type="inferred from homology"/>
<comment type="function">
    <text evidence="1">Probably involved in the defense reaction of plants against pathogens.</text>
</comment>
<dbReference type="CDD" id="cd05381">
    <property type="entry name" value="CAP_PR-1"/>
    <property type="match status" value="1"/>
</dbReference>
<evidence type="ECO:0000313" key="10">
    <source>
        <dbReference type="Proteomes" id="UP000006038"/>
    </source>
</evidence>
<reference evidence="9" key="1">
    <citation type="journal article" date="2013" name="Nat. Commun.">
        <title>Whole-genome sequencing of Oryza brachyantha reveals mechanisms underlying Oryza genome evolution.</title>
        <authorList>
            <person name="Chen J."/>
            <person name="Huang Q."/>
            <person name="Gao D."/>
            <person name="Wang J."/>
            <person name="Lang Y."/>
            <person name="Liu T."/>
            <person name="Li B."/>
            <person name="Bai Z."/>
            <person name="Luis Goicoechea J."/>
            <person name="Liang C."/>
            <person name="Chen C."/>
            <person name="Zhang W."/>
            <person name="Sun S."/>
            <person name="Liao Y."/>
            <person name="Zhang X."/>
            <person name="Yang L."/>
            <person name="Song C."/>
            <person name="Wang M."/>
            <person name="Shi J."/>
            <person name="Liu G."/>
            <person name="Liu J."/>
            <person name="Zhou H."/>
            <person name="Zhou W."/>
            <person name="Yu Q."/>
            <person name="An N."/>
            <person name="Chen Y."/>
            <person name="Cai Q."/>
            <person name="Wang B."/>
            <person name="Liu B."/>
            <person name="Min J."/>
            <person name="Huang Y."/>
            <person name="Wu H."/>
            <person name="Li Z."/>
            <person name="Zhang Y."/>
            <person name="Yin Y."/>
            <person name="Song W."/>
            <person name="Jiang J."/>
            <person name="Jackson S.A."/>
            <person name="Wing R.A."/>
            <person name="Wang J."/>
            <person name="Chen M."/>
        </authorList>
    </citation>
    <scope>NUCLEOTIDE SEQUENCE [LARGE SCALE GENOMIC DNA]</scope>
    <source>
        <strain evidence="9">cv. IRGC 101232</strain>
    </source>
</reference>
<dbReference type="PROSITE" id="PS01009">
    <property type="entry name" value="CRISP_1"/>
    <property type="match status" value="1"/>
</dbReference>
<dbReference type="InterPro" id="IPR001283">
    <property type="entry name" value="CRISP-related"/>
</dbReference>
<evidence type="ECO:0000256" key="5">
    <source>
        <dbReference type="ARBA" id="ARBA00023157"/>
    </source>
</evidence>
<dbReference type="Gene3D" id="3.40.33.10">
    <property type="entry name" value="CAP"/>
    <property type="match status" value="1"/>
</dbReference>
<keyword evidence="3 7" id="KW-0732">Signal</keyword>
<feature type="chain" id="PRO_5003773928" description="SCP domain-containing protein" evidence="7">
    <location>
        <begin position="34"/>
        <end position="177"/>
    </location>
</feature>
<dbReference type="GO" id="GO:0005576">
    <property type="term" value="C:extracellular region"/>
    <property type="evidence" value="ECO:0007669"/>
    <property type="project" value="InterPro"/>
</dbReference>
<dbReference type="HOGENOM" id="CLU_035730_8_1_1"/>
<dbReference type="RefSeq" id="XP_006658252.1">
    <property type="nucleotide sequence ID" value="XM_006658189.1"/>
</dbReference>
<dbReference type="KEGG" id="obr:102701562"/>
<keyword evidence="10" id="KW-1185">Reference proteome</keyword>
<dbReference type="EnsemblPlants" id="OB07G11540.1">
    <property type="protein sequence ID" value="OB07G11540.1"/>
    <property type="gene ID" value="OB07G11540"/>
</dbReference>
<dbReference type="PANTHER" id="PTHR10334">
    <property type="entry name" value="CYSTEINE-RICH SECRETORY PROTEIN-RELATED"/>
    <property type="match status" value="1"/>
</dbReference>
<dbReference type="OMA" id="FWGSAGY"/>
<accession>J3MIC2</accession>
<feature type="signal peptide" evidence="7">
    <location>
        <begin position="1"/>
        <end position="33"/>
    </location>
</feature>
<comment type="similarity">
    <text evidence="2">Belongs to the CRISP family.</text>
</comment>
<dbReference type="PRINTS" id="PR00837">
    <property type="entry name" value="V5TPXLIKE"/>
</dbReference>
<dbReference type="InterPro" id="IPR018244">
    <property type="entry name" value="Allrgn_V5/Tpx1_CS"/>
</dbReference>
<sequence>MAPGSPSRPVAACLFLVAAVLAVLAVAPPCCMAQNSPQDFVNPHNSARSDVGVGPVTWNETVAAYAQAYANQRQGDCRLVHSNCTGKYGENLFWGSAGGNWTAASAVAAWVSEKQWYNHTTNTCSAPSGKSCGHYTQVVWRSSTAIGCARVVCNGTLGVFITCNYSPPGNYIGQSPY</sequence>
<dbReference type="GeneID" id="102701562"/>
<reference evidence="9" key="2">
    <citation type="submission" date="2013-04" db="UniProtKB">
        <authorList>
            <consortium name="EnsemblPlants"/>
        </authorList>
    </citation>
    <scope>IDENTIFICATION</scope>
</reference>
<dbReference type="eggNOG" id="KOG3017">
    <property type="taxonomic scope" value="Eukaryota"/>
</dbReference>
<evidence type="ECO:0000256" key="6">
    <source>
        <dbReference type="ARBA" id="ARBA00023265"/>
    </source>
</evidence>
<dbReference type="OrthoDB" id="745551at2759"/>
<dbReference type="GO" id="GO:0006952">
    <property type="term" value="P:defense response"/>
    <property type="evidence" value="ECO:0007669"/>
    <property type="project" value="UniProtKB-KW"/>
</dbReference>
<keyword evidence="4" id="KW-0611">Plant defense</keyword>
<protein>
    <recommendedName>
        <fullName evidence="8">SCP domain-containing protein</fullName>
    </recommendedName>
</protein>
<dbReference type="Gramene" id="OB07G11540.1">
    <property type="protein sequence ID" value="OB07G11540.1"/>
    <property type="gene ID" value="OB07G11540"/>
</dbReference>
<evidence type="ECO:0000259" key="8">
    <source>
        <dbReference type="SMART" id="SM00198"/>
    </source>
</evidence>
<keyword evidence="6" id="KW-0568">Pathogenesis-related protein</keyword>
<dbReference type="InterPro" id="IPR014044">
    <property type="entry name" value="CAP_dom"/>
</dbReference>
<evidence type="ECO:0000256" key="1">
    <source>
        <dbReference type="ARBA" id="ARBA00003143"/>
    </source>
</evidence>
<gene>
    <name evidence="9" type="primary">LOC102701562</name>
</gene>
<dbReference type="AlphaFoldDB" id="J3MIC2"/>
<dbReference type="InterPro" id="IPR035940">
    <property type="entry name" value="CAP_sf"/>
</dbReference>
<name>J3MIC2_ORYBR</name>
<keyword evidence="5" id="KW-1015">Disulfide bond</keyword>
<evidence type="ECO:0000256" key="7">
    <source>
        <dbReference type="SAM" id="SignalP"/>
    </source>
</evidence>
<dbReference type="FunFam" id="3.40.33.10:FF:000009">
    <property type="entry name" value="Pathogenesis-related protein 1"/>
    <property type="match status" value="1"/>
</dbReference>
<dbReference type="Pfam" id="PF00188">
    <property type="entry name" value="CAP"/>
    <property type="match status" value="1"/>
</dbReference>
<dbReference type="Proteomes" id="UP000006038">
    <property type="component" value="Chromosome 7"/>
</dbReference>
<evidence type="ECO:0000256" key="2">
    <source>
        <dbReference type="ARBA" id="ARBA00009923"/>
    </source>
</evidence>
<evidence type="ECO:0000256" key="3">
    <source>
        <dbReference type="ARBA" id="ARBA00022729"/>
    </source>
</evidence>
<evidence type="ECO:0000313" key="9">
    <source>
        <dbReference type="EnsemblPlants" id="OB07G11540.1"/>
    </source>
</evidence>
<dbReference type="PROSITE" id="PS01010">
    <property type="entry name" value="CRISP_2"/>
    <property type="match status" value="1"/>
</dbReference>